<name>A0ACD5EVC9_9HYPH</name>
<gene>
    <name evidence="1" type="ORF">A4U53_035160</name>
</gene>
<evidence type="ECO:0000313" key="2">
    <source>
        <dbReference type="Proteomes" id="UP000078465"/>
    </source>
</evidence>
<keyword evidence="1" id="KW-0614">Plasmid</keyword>
<proteinExistence type="predicted"/>
<reference evidence="1" key="1">
    <citation type="submission" date="2024-10" db="EMBL/GenBank/DDBJ databases">
        <title>Strain of Rhizobium-related bacteria isolated fromm roots of Vavilovia formosa.</title>
        <authorList>
            <person name="Kimeklis A."/>
            <person name="Afonin A."/>
        </authorList>
    </citation>
    <scope>NUCLEOTIDE SEQUENCE</scope>
    <source>
        <strain evidence="1">Vaf-46</strain>
    </source>
</reference>
<evidence type="ECO:0000313" key="1">
    <source>
        <dbReference type="EMBL" id="XKM43033.1"/>
    </source>
</evidence>
<organism evidence="1 2">
    <name type="scientific">Rhizobium ruizarguesonis</name>
    <dbReference type="NCBI Taxonomy" id="2081791"/>
    <lineage>
        <taxon>Bacteria</taxon>
        <taxon>Pseudomonadati</taxon>
        <taxon>Pseudomonadota</taxon>
        <taxon>Alphaproteobacteria</taxon>
        <taxon>Hyphomicrobiales</taxon>
        <taxon>Rhizobiaceae</taxon>
        <taxon>Rhizobium/Agrobacterium group</taxon>
        <taxon>Rhizobium</taxon>
    </lineage>
</organism>
<sequence length="56" mass="6123">MGLRKVEIETVASDIEAGEDEDKMREVLSAGDEQGVKMPKQEQPMRTIGALPSSSF</sequence>
<dbReference type="Proteomes" id="UP000078465">
    <property type="component" value="Plasmid unnamed1"/>
</dbReference>
<dbReference type="EMBL" id="CP171854">
    <property type="protein sequence ID" value="XKM43033.1"/>
    <property type="molecule type" value="Genomic_DNA"/>
</dbReference>
<protein>
    <submittedName>
        <fullName evidence="1">Uncharacterized protein</fullName>
    </submittedName>
</protein>
<geneLocation type="plasmid" evidence="1 2">
    <name>unnamed1</name>
</geneLocation>
<accession>A0ACD5EVC9</accession>